<dbReference type="GO" id="GO:0046872">
    <property type="term" value="F:metal ion binding"/>
    <property type="evidence" value="ECO:0007669"/>
    <property type="project" value="UniProtKB-KW"/>
</dbReference>
<evidence type="ECO:0000256" key="2">
    <source>
        <dbReference type="ARBA" id="ARBA00022723"/>
    </source>
</evidence>
<evidence type="ECO:0000313" key="6">
    <source>
        <dbReference type="EMBL" id="PZX95351.1"/>
    </source>
</evidence>
<keyword evidence="3 4" id="KW-0408">Iron</keyword>
<keyword evidence="7" id="KW-1185">Reference proteome</keyword>
<comment type="caution">
    <text evidence="6">The sequence shown here is derived from an EMBL/GenBank/DDBJ whole genome shotgun (WGS) entry which is preliminary data.</text>
</comment>
<dbReference type="RefSeq" id="WP_111408419.1">
    <property type="nucleotide sequence ID" value="NZ_QKXH01000001.1"/>
</dbReference>
<sequence length="129" mass="14362">MKKLLIIVTLLVLVSCKKESQEPFGKPEVTSDSATVKSPEVLGKEIFENKGNCIACHLPDKKLIGPSLHDIAKIYKDKNADMVTFLKGDGEPLVDPSQFEVMKTNFAITEEMSDEELQALEAYIYSNLK</sequence>
<evidence type="ECO:0000256" key="4">
    <source>
        <dbReference type="PROSITE-ProRule" id="PRU00433"/>
    </source>
</evidence>
<evidence type="ECO:0000256" key="3">
    <source>
        <dbReference type="ARBA" id="ARBA00023004"/>
    </source>
</evidence>
<dbReference type="GO" id="GO:0009055">
    <property type="term" value="F:electron transfer activity"/>
    <property type="evidence" value="ECO:0007669"/>
    <property type="project" value="InterPro"/>
</dbReference>
<dbReference type="Gene3D" id="1.10.760.10">
    <property type="entry name" value="Cytochrome c-like domain"/>
    <property type="match status" value="1"/>
</dbReference>
<reference evidence="6 7" key="1">
    <citation type="submission" date="2018-06" db="EMBL/GenBank/DDBJ databases">
        <title>Flavobacterium sp IMCC34762, genome.</title>
        <authorList>
            <person name="Joung Y."/>
            <person name="Cho J."/>
            <person name="Song J."/>
        </authorList>
    </citation>
    <scope>NUCLEOTIDE SEQUENCE [LARGE SCALE GENOMIC DNA]</scope>
    <source>
        <strain evidence="6 7">IMCC34762</strain>
    </source>
</reference>
<dbReference type="Proteomes" id="UP000249177">
    <property type="component" value="Unassembled WGS sequence"/>
</dbReference>
<accession>A0A2W7TYE1</accession>
<dbReference type="GO" id="GO:0020037">
    <property type="term" value="F:heme binding"/>
    <property type="evidence" value="ECO:0007669"/>
    <property type="project" value="InterPro"/>
</dbReference>
<protein>
    <submittedName>
        <fullName evidence="6">Cytochrome C552</fullName>
    </submittedName>
</protein>
<organism evidence="6 7">
    <name type="scientific">Flavobacterium aquariorum</name>
    <dbReference type="NCBI Taxonomy" id="2217670"/>
    <lineage>
        <taxon>Bacteria</taxon>
        <taxon>Pseudomonadati</taxon>
        <taxon>Bacteroidota</taxon>
        <taxon>Flavobacteriia</taxon>
        <taxon>Flavobacteriales</taxon>
        <taxon>Flavobacteriaceae</taxon>
        <taxon>Flavobacterium</taxon>
    </lineage>
</organism>
<feature type="domain" description="Cytochrome c" evidence="5">
    <location>
        <begin position="38"/>
        <end position="128"/>
    </location>
</feature>
<dbReference type="Pfam" id="PF00034">
    <property type="entry name" value="Cytochrom_C"/>
    <property type="match status" value="1"/>
</dbReference>
<dbReference type="InterPro" id="IPR036909">
    <property type="entry name" value="Cyt_c-like_dom_sf"/>
</dbReference>
<gene>
    <name evidence="6" type="ORF">DOS84_01960</name>
</gene>
<dbReference type="OrthoDB" id="9814063at2"/>
<name>A0A2W7TYE1_9FLAO</name>
<dbReference type="PROSITE" id="PS51257">
    <property type="entry name" value="PROKAR_LIPOPROTEIN"/>
    <property type="match status" value="1"/>
</dbReference>
<dbReference type="PROSITE" id="PS51007">
    <property type="entry name" value="CYTC"/>
    <property type="match status" value="1"/>
</dbReference>
<evidence type="ECO:0000259" key="5">
    <source>
        <dbReference type="PROSITE" id="PS51007"/>
    </source>
</evidence>
<dbReference type="AlphaFoldDB" id="A0A2W7TYE1"/>
<evidence type="ECO:0000313" key="7">
    <source>
        <dbReference type="Proteomes" id="UP000249177"/>
    </source>
</evidence>
<proteinExistence type="predicted"/>
<keyword evidence="2 4" id="KW-0479">Metal-binding</keyword>
<keyword evidence="1 4" id="KW-0349">Heme</keyword>
<dbReference type="EMBL" id="QKXH01000001">
    <property type="protein sequence ID" value="PZX95351.1"/>
    <property type="molecule type" value="Genomic_DNA"/>
</dbReference>
<dbReference type="SUPFAM" id="SSF46626">
    <property type="entry name" value="Cytochrome c"/>
    <property type="match status" value="1"/>
</dbReference>
<evidence type="ECO:0000256" key="1">
    <source>
        <dbReference type="ARBA" id="ARBA00022617"/>
    </source>
</evidence>
<dbReference type="InterPro" id="IPR009056">
    <property type="entry name" value="Cyt_c-like_dom"/>
</dbReference>